<dbReference type="InterPro" id="IPR011032">
    <property type="entry name" value="GroES-like_sf"/>
</dbReference>
<reference evidence="2 3" key="1">
    <citation type="submission" date="2019-09" db="EMBL/GenBank/DDBJ databases">
        <title>Phylogeny of genus Pseudoclavibacter and closely related genus.</title>
        <authorList>
            <person name="Li Y."/>
        </authorList>
    </citation>
    <scope>NUCLEOTIDE SEQUENCE [LARGE SCALE GENOMIC DNA]</scope>
    <source>
        <strain evidence="2 3">KCTC 13959</strain>
    </source>
</reference>
<dbReference type="AlphaFoldDB" id="A0A7J5B9N8"/>
<dbReference type="Proteomes" id="UP000433493">
    <property type="component" value="Unassembled WGS sequence"/>
</dbReference>
<evidence type="ECO:0000313" key="3">
    <source>
        <dbReference type="Proteomes" id="UP000433493"/>
    </source>
</evidence>
<protein>
    <submittedName>
        <fullName evidence="2">Alcohol dehydrogenase catalytic domain-containing protein</fullName>
    </submittedName>
</protein>
<dbReference type="Gene3D" id="3.90.180.10">
    <property type="entry name" value="Medium-chain alcohol dehydrogenases, catalytic domain"/>
    <property type="match status" value="1"/>
</dbReference>
<proteinExistence type="predicted"/>
<dbReference type="EMBL" id="WBKB01000006">
    <property type="protein sequence ID" value="KAB1642308.1"/>
    <property type="molecule type" value="Genomic_DNA"/>
</dbReference>
<sequence length="56" mass="5934">MLMPLACGICGTDLHVLGVPQLHSAQVGVVLGHDYIAEAAEVGDEVSPSCWVTAWW</sequence>
<organism evidence="2 3">
    <name type="scientific">Gulosibacter chungangensis</name>
    <dbReference type="NCBI Taxonomy" id="979746"/>
    <lineage>
        <taxon>Bacteria</taxon>
        <taxon>Bacillati</taxon>
        <taxon>Actinomycetota</taxon>
        <taxon>Actinomycetes</taxon>
        <taxon>Micrococcales</taxon>
        <taxon>Microbacteriaceae</taxon>
        <taxon>Gulosibacter</taxon>
    </lineage>
</organism>
<evidence type="ECO:0000259" key="1">
    <source>
        <dbReference type="Pfam" id="PF08240"/>
    </source>
</evidence>
<dbReference type="Pfam" id="PF08240">
    <property type="entry name" value="ADH_N"/>
    <property type="match status" value="1"/>
</dbReference>
<comment type="caution">
    <text evidence="2">The sequence shown here is derived from an EMBL/GenBank/DDBJ whole genome shotgun (WGS) entry which is preliminary data.</text>
</comment>
<dbReference type="SUPFAM" id="SSF50129">
    <property type="entry name" value="GroES-like"/>
    <property type="match status" value="1"/>
</dbReference>
<feature type="domain" description="Alcohol dehydrogenase-like N-terminal" evidence="1">
    <location>
        <begin position="6"/>
        <end position="47"/>
    </location>
</feature>
<name>A0A7J5B9N8_9MICO</name>
<accession>A0A7J5B9N8</accession>
<keyword evidence="3" id="KW-1185">Reference proteome</keyword>
<gene>
    <name evidence="2" type="ORF">F8O05_10845</name>
</gene>
<dbReference type="OrthoDB" id="9797931at2"/>
<dbReference type="InterPro" id="IPR013154">
    <property type="entry name" value="ADH-like_N"/>
</dbReference>
<dbReference type="RefSeq" id="WP_158052763.1">
    <property type="nucleotide sequence ID" value="NZ_WBKB01000006.1"/>
</dbReference>
<evidence type="ECO:0000313" key="2">
    <source>
        <dbReference type="EMBL" id="KAB1642308.1"/>
    </source>
</evidence>